<keyword evidence="1" id="KW-0645">Protease</keyword>
<keyword evidence="7" id="KW-1185">Reference proteome</keyword>
<keyword evidence="4" id="KW-1015">Disulfide bond</keyword>
<dbReference type="Proteomes" id="UP000472270">
    <property type="component" value="Unassembled WGS sequence"/>
</dbReference>
<evidence type="ECO:0000259" key="5">
    <source>
        <dbReference type="PROSITE" id="PS50240"/>
    </source>
</evidence>
<dbReference type="PANTHER" id="PTHR24252:SF17">
    <property type="entry name" value="SUPPRESSOR OF TUMORIGENICITY 14 PROTEIN HOMOLOG-RELATED"/>
    <property type="match status" value="1"/>
</dbReference>
<protein>
    <recommendedName>
        <fullName evidence="5">Peptidase S1 domain-containing protein</fullName>
    </recommendedName>
</protein>
<dbReference type="InterPro" id="IPR009003">
    <property type="entry name" value="Peptidase_S1_PA"/>
</dbReference>
<evidence type="ECO:0000313" key="7">
    <source>
        <dbReference type="Proteomes" id="UP000472270"/>
    </source>
</evidence>
<name>A0A673L9W9_9TELE</name>
<dbReference type="PANTHER" id="PTHR24252">
    <property type="entry name" value="ACROSIN-RELATED"/>
    <property type="match status" value="1"/>
</dbReference>
<evidence type="ECO:0000256" key="2">
    <source>
        <dbReference type="ARBA" id="ARBA00022801"/>
    </source>
</evidence>
<feature type="domain" description="Peptidase S1" evidence="5">
    <location>
        <begin position="47"/>
        <end position="96"/>
    </location>
</feature>
<dbReference type="Gene3D" id="2.40.10.10">
    <property type="entry name" value="Trypsin-like serine proteases"/>
    <property type="match status" value="2"/>
</dbReference>
<evidence type="ECO:0000313" key="6">
    <source>
        <dbReference type="Ensembl" id="ENSSRHP00000075814.1"/>
    </source>
</evidence>
<dbReference type="InterPro" id="IPR043504">
    <property type="entry name" value="Peptidase_S1_PA_chymotrypsin"/>
</dbReference>
<dbReference type="PROSITE" id="PS00134">
    <property type="entry name" value="TRYPSIN_HIS"/>
    <property type="match status" value="1"/>
</dbReference>
<keyword evidence="3" id="KW-0720">Serine protease</keyword>
<reference evidence="6" key="1">
    <citation type="submission" date="2025-08" db="UniProtKB">
        <authorList>
            <consortium name="Ensembl"/>
        </authorList>
    </citation>
    <scope>IDENTIFICATION</scope>
</reference>
<proteinExistence type="predicted"/>
<accession>A0A673L9W9</accession>
<keyword evidence="2" id="KW-0378">Hydrolase</keyword>
<evidence type="ECO:0000256" key="4">
    <source>
        <dbReference type="ARBA" id="ARBA00023157"/>
    </source>
</evidence>
<evidence type="ECO:0000256" key="1">
    <source>
        <dbReference type="ARBA" id="ARBA00022670"/>
    </source>
</evidence>
<sequence>MFKTPITSHLSISMLSLPLSSLKSLCLNRSYNLVSDCGVRPYKHNRIVGGQNADVGEWPWQVSLHFKTSGHVCGASIISNKWLLSAAHCFIQPDSA</sequence>
<evidence type="ECO:0000256" key="3">
    <source>
        <dbReference type="ARBA" id="ARBA00022825"/>
    </source>
</evidence>
<dbReference type="GO" id="GO:0004252">
    <property type="term" value="F:serine-type endopeptidase activity"/>
    <property type="evidence" value="ECO:0007669"/>
    <property type="project" value="InterPro"/>
</dbReference>
<dbReference type="Pfam" id="PF00089">
    <property type="entry name" value="Trypsin"/>
    <property type="match status" value="1"/>
</dbReference>
<reference evidence="6" key="2">
    <citation type="submission" date="2025-09" db="UniProtKB">
        <authorList>
            <consortium name="Ensembl"/>
        </authorList>
    </citation>
    <scope>IDENTIFICATION</scope>
</reference>
<dbReference type="InterPro" id="IPR001254">
    <property type="entry name" value="Trypsin_dom"/>
</dbReference>
<dbReference type="Ensembl" id="ENSSRHT00000077880.1">
    <property type="protein sequence ID" value="ENSSRHP00000075814.1"/>
    <property type="gene ID" value="ENSSRHG00000037648.1"/>
</dbReference>
<dbReference type="GO" id="GO:0006508">
    <property type="term" value="P:proteolysis"/>
    <property type="evidence" value="ECO:0007669"/>
    <property type="project" value="UniProtKB-KW"/>
</dbReference>
<dbReference type="InterPro" id="IPR018114">
    <property type="entry name" value="TRYPSIN_HIS"/>
</dbReference>
<dbReference type="PROSITE" id="PS50240">
    <property type="entry name" value="TRYPSIN_DOM"/>
    <property type="match status" value="1"/>
</dbReference>
<organism evidence="6 7">
    <name type="scientific">Sinocyclocheilus rhinocerous</name>
    <dbReference type="NCBI Taxonomy" id="307959"/>
    <lineage>
        <taxon>Eukaryota</taxon>
        <taxon>Metazoa</taxon>
        <taxon>Chordata</taxon>
        <taxon>Craniata</taxon>
        <taxon>Vertebrata</taxon>
        <taxon>Euteleostomi</taxon>
        <taxon>Actinopterygii</taxon>
        <taxon>Neopterygii</taxon>
        <taxon>Teleostei</taxon>
        <taxon>Ostariophysi</taxon>
        <taxon>Cypriniformes</taxon>
        <taxon>Cyprinidae</taxon>
        <taxon>Cyprininae</taxon>
        <taxon>Sinocyclocheilus</taxon>
    </lineage>
</organism>
<dbReference type="AlphaFoldDB" id="A0A673L9W9"/>
<dbReference type="SUPFAM" id="SSF50494">
    <property type="entry name" value="Trypsin-like serine proteases"/>
    <property type="match status" value="1"/>
</dbReference>